<gene>
    <name evidence="20" type="primary">nad2</name>
</gene>
<organism evidence="20">
    <name type="scientific">Oxypoda opaca</name>
    <dbReference type="NCBI Taxonomy" id="878185"/>
    <lineage>
        <taxon>Eukaryota</taxon>
        <taxon>Metazoa</taxon>
        <taxon>Ecdysozoa</taxon>
        <taxon>Arthropoda</taxon>
        <taxon>Hexapoda</taxon>
        <taxon>Insecta</taxon>
        <taxon>Pterygota</taxon>
        <taxon>Neoptera</taxon>
        <taxon>Endopterygota</taxon>
        <taxon>Coleoptera</taxon>
        <taxon>Polyphaga</taxon>
        <taxon>Staphyliniformia</taxon>
        <taxon>Staphylinidae</taxon>
        <taxon>Tachyporinae group</taxon>
        <taxon>Aleocharinae</taxon>
        <taxon>Oxypodini</taxon>
        <taxon>Oxypoda</taxon>
    </lineage>
</organism>
<evidence type="ECO:0000256" key="7">
    <source>
        <dbReference type="ARBA" id="ARBA00022660"/>
    </source>
</evidence>
<dbReference type="EC" id="7.1.1.2" evidence="4 18"/>
<proteinExistence type="inferred from homology"/>
<dbReference type="PANTHER" id="PTHR46552:SF1">
    <property type="entry name" value="NADH-UBIQUINONE OXIDOREDUCTASE CHAIN 2"/>
    <property type="match status" value="1"/>
</dbReference>
<reference evidence="20" key="1">
    <citation type="submission" date="2012-06" db="EMBL/GenBank/DDBJ databases">
        <title>Mitogenomics of the Coleoptera under dense taxon sampling.</title>
        <authorList>
            <person name="Timmermans M.J.T.N."/>
            <person name="Lim J."/>
            <person name="Dodsworth S."/>
            <person name="Haran J."/>
            <person name="Ahrens D."/>
            <person name="Bocak L."/>
            <person name="London A."/>
            <person name="Culverwell L."/>
            <person name="Vogler A.P."/>
        </authorList>
    </citation>
    <scope>NUCLEOTIDE SEQUENCE</scope>
</reference>
<dbReference type="PANTHER" id="PTHR46552">
    <property type="entry name" value="NADH-UBIQUINONE OXIDOREDUCTASE CHAIN 2"/>
    <property type="match status" value="1"/>
</dbReference>
<dbReference type="AlphaFoldDB" id="A0A0S2MP18"/>
<keyword evidence="12 18" id="KW-1133">Transmembrane helix</keyword>
<feature type="transmembrane region" description="Helical" evidence="18">
    <location>
        <begin position="197"/>
        <end position="217"/>
    </location>
</feature>
<feature type="transmembrane region" description="Helical" evidence="18">
    <location>
        <begin position="7"/>
        <end position="27"/>
    </location>
</feature>
<evidence type="ECO:0000259" key="19">
    <source>
        <dbReference type="Pfam" id="PF00361"/>
    </source>
</evidence>
<keyword evidence="16 18" id="KW-0472">Membrane</keyword>
<evidence type="ECO:0000256" key="13">
    <source>
        <dbReference type="ARBA" id="ARBA00023027"/>
    </source>
</evidence>
<feature type="transmembrane region" description="Helical" evidence="18">
    <location>
        <begin position="313"/>
        <end position="332"/>
    </location>
</feature>
<comment type="similarity">
    <text evidence="3 18">Belongs to the complex I subunit 2 family.</text>
</comment>
<comment type="function">
    <text evidence="18">Core subunit of the mitochondrial membrane respiratory chain NADH dehydrogenase (Complex I) which catalyzes electron transfer from NADH through the respiratory chain, using ubiquinone as an electron acceptor. Essential for the catalytic activity and assembly of complex I.</text>
</comment>
<evidence type="ECO:0000256" key="17">
    <source>
        <dbReference type="ARBA" id="ARBA00049551"/>
    </source>
</evidence>
<evidence type="ECO:0000313" key="20">
    <source>
        <dbReference type="EMBL" id="ALO76402.1"/>
    </source>
</evidence>
<keyword evidence="10 18" id="KW-1278">Translocase</keyword>
<feature type="transmembrane region" description="Helical" evidence="18">
    <location>
        <begin position="59"/>
        <end position="78"/>
    </location>
</feature>
<evidence type="ECO:0000256" key="16">
    <source>
        <dbReference type="ARBA" id="ARBA00023136"/>
    </source>
</evidence>
<comment type="catalytic activity">
    <reaction evidence="17 18">
        <text>a ubiquinone + NADH + 5 H(+)(in) = a ubiquinol + NAD(+) + 4 H(+)(out)</text>
        <dbReference type="Rhea" id="RHEA:29091"/>
        <dbReference type="Rhea" id="RHEA-COMP:9565"/>
        <dbReference type="Rhea" id="RHEA-COMP:9566"/>
        <dbReference type="ChEBI" id="CHEBI:15378"/>
        <dbReference type="ChEBI" id="CHEBI:16389"/>
        <dbReference type="ChEBI" id="CHEBI:17976"/>
        <dbReference type="ChEBI" id="CHEBI:57540"/>
        <dbReference type="ChEBI" id="CHEBI:57945"/>
        <dbReference type="EC" id="7.1.1.2"/>
    </reaction>
</comment>
<evidence type="ECO:0000256" key="8">
    <source>
        <dbReference type="ARBA" id="ARBA00022692"/>
    </source>
</evidence>
<keyword evidence="15 18" id="KW-0496">Mitochondrion</keyword>
<dbReference type="Pfam" id="PF00361">
    <property type="entry name" value="Proton_antipo_M"/>
    <property type="match status" value="1"/>
</dbReference>
<evidence type="ECO:0000256" key="18">
    <source>
        <dbReference type="RuleBase" id="RU003403"/>
    </source>
</evidence>
<geneLocation type="mitochondrion" evidence="20"/>
<dbReference type="EMBL" id="JX412751">
    <property type="protein sequence ID" value="ALO76402.1"/>
    <property type="molecule type" value="Genomic_DNA"/>
</dbReference>
<keyword evidence="13 18" id="KW-0520">NAD</keyword>
<comment type="function">
    <text evidence="1">Core subunit of the mitochondrial membrane respiratory chain NADH dehydrogenase (Complex I) that is believed to belong to the minimal assembly required for catalysis. Complex I functions in the transfer of electrons from NADH to the respiratory chain. The immediate electron acceptor for the enzyme is believed to be ubiquinone.</text>
</comment>
<evidence type="ECO:0000256" key="2">
    <source>
        <dbReference type="ARBA" id="ARBA00004448"/>
    </source>
</evidence>
<dbReference type="GO" id="GO:0008137">
    <property type="term" value="F:NADH dehydrogenase (ubiquinone) activity"/>
    <property type="evidence" value="ECO:0007669"/>
    <property type="project" value="UniProtKB-EC"/>
</dbReference>
<feature type="transmembrane region" description="Helical" evidence="18">
    <location>
        <begin position="268"/>
        <end position="288"/>
    </location>
</feature>
<keyword evidence="14 18" id="KW-0830">Ubiquinone</keyword>
<dbReference type="PRINTS" id="PR01436">
    <property type="entry name" value="NADHDHGNASE2"/>
</dbReference>
<feature type="domain" description="NADH:quinone oxidoreductase/Mrp antiporter transmembrane" evidence="19">
    <location>
        <begin position="23"/>
        <end position="284"/>
    </location>
</feature>
<dbReference type="InterPro" id="IPR001750">
    <property type="entry name" value="ND/Mrp_TM"/>
</dbReference>
<evidence type="ECO:0000256" key="4">
    <source>
        <dbReference type="ARBA" id="ARBA00012944"/>
    </source>
</evidence>
<feature type="transmembrane region" description="Helical" evidence="18">
    <location>
        <begin position="145"/>
        <end position="166"/>
    </location>
</feature>
<keyword evidence="9 18" id="KW-0999">Mitochondrion inner membrane</keyword>
<evidence type="ECO:0000256" key="14">
    <source>
        <dbReference type="ARBA" id="ARBA00023075"/>
    </source>
</evidence>
<evidence type="ECO:0000256" key="9">
    <source>
        <dbReference type="ARBA" id="ARBA00022792"/>
    </source>
</evidence>
<evidence type="ECO:0000256" key="15">
    <source>
        <dbReference type="ARBA" id="ARBA00023128"/>
    </source>
</evidence>
<evidence type="ECO:0000256" key="10">
    <source>
        <dbReference type="ARBA" id="ARBA00022967"/>
    </source>
</evidence>
<evidence type="ECO:0000256" key="3">
    <source>
        <dbReference type="ARBA" id="ARBA00007012"/>
    </source>
</evidence>
<keyword evidence="7 18" id="KW-0679">Respiratory chain</keyword>
<dbReference type="InterPro" id="IPR050175">
    <property type="entry name" value="Complex_I_Subunit_2"/>
</dbReference>
<name>A0A0S2MP18_9COLE</name>
<evidence type="ECO:0000256" key="1">
    <source>
        <dbReference type="ARBA" id="ARBA00003257"/>
    </source>
</evidence>
<evidence type="ECO:0000256" key="5">
    <source>
        <dbReference type="ARBA" id="ARBA00021008"/>
    </source>
</evidence>
<keyword evidence="6" id="KW-0813">Transport</keyword>
<protein>
    <recommendedName>
        <fullName evidence="5 18">NADH-ubiquinone oxidoreductase chain 2</fullName>
        <ecNumber evidence="4 18">7.1.1.2</ecNumber>
    </recommendedName>
</protein>
<comment type="subcellular location">
    <subcellularLocation>
        <location evidence="2 18">Mitochondrion inner membrane</location>
        <topology evidence="2 18">Multi-pass membrane protein</topology>
    </subcellularLocation>
</comment>
<keyword evidence="8 18" id="KW-0812">Transmembrane</keyword>
<sequence>MFYHYKMFFMMILMSGSLISISSNSWMGMWLGLEINLLSFIPLIQEKNNSYSSESSLKYFLTQALASIILLFALIFMSKKFFNYKKYWNSMMIMFNSALLTKMGMSPFHFWFPEVIEGLNWFNCFILLTWQKITPMILVMYNLNIQYFFMIIIIFSMLISGIMGLNQTSLRKILAYSSINHMAWMISAMMFSETIWLYYFLIYTILTFNILIMFKLFNIFQYNQLLISMNNNFLMKFLFSFNFLSLGGLPPFIGFFPKWLTIQFMISMNWIFLVLMMLLMTLLTLYYYTRLIFNIIILNNVEINYFNTPKFKMVFLVLINFLSLGGLMYFSLTFNFI</sequence>
<dbReference type="GO" id="GO:0005743">
    <property type="term" value="C:mitochondrial inner membrane"/>
    <property type="evidence" value="ECO:0007669"/>
    <property type="project" value="UniProtKB-SubCell"/>
</dbReference>
<evidence type="ECO:0000256" key="12">
    <source>
        <dbReference type="ARBA" id="ARBA00022989"/>
    </source>
</evidence>
<feature type="transmembrane region" description="Helical" evidence="18">
    <location>
        <begin position="237"/>
        <end position="256"/>
    </location>
</feature>
<keyword evidence="11 18" id="KW-0249">Electron transport</keyword>
<evidence type="ECO:0000256" key="6">
    <source>
        <dbReference type="ARBA" id="ARBA00022448"/>
    </source>
</evidence>
<accession>A0A0S2MP18</accession>
<evidence type="ECO:0000256" key="11">
    <source>
        <dbReference type="ARBA" id="ARBA00022982"/>
    </source>
</evidence>
<dbReference type="InterPro" id="IPR003917">
    <property type="entry name" value="NADH_UbQ_OxRdtase_chain2"/>
</dbReference>
<dbReference type="GO" id="GO:0006120">
    <property type="term" value="P:mitochondrial electron transport, NADH to ubiquinone"/>
    <property type="evidence" value="ECO:0007669"/>
    <property type="project" value="InterPro"/>
</dbReference>